<evidence type="ECO:0000313" key="2">
    <source>
        <dbReference type="Proteomes" id="UP000005286"/>
    </source>
</evidence>
<protein>
    <submittedName>
        <fullName evidence="1">Prepilin-type cleavage/methylation N-terminal domain protein</fullName>
    </submittedName>
</protein>
<dbReference type="Proteomes" id="UP000005286">
    <property type="component" value="Unassembled WGS sequence"/>
</dbReference>
<dbReference type="eggNOG" id="ENOG5030GFF">
    <property type="taxonomic scope" value="Bacteria"/>
</dbReference>
<organism evidence="1 2">
    <name type="scientific">Anaerococcus prevotii ACS-065-V-Col13</name>
    <dbReference type="NCBI Taxonomy" id="879305"/>
    <lineage>
        <taxon>Bacteria</taxon>
        <taxon>Bacillati</taxon>
        <taxon>Bacillota</taxon>
        <taxon>Tissierellia</taxon>
        <taxon>Tissierellales</taxon>
        <taxon>Peptoniphilaceae</taxon>
        <taxon>Anaerococcus</taxon>
    </lineage>
</organism>
<keyword evidence="2" id="KW-1185">Reference proteome</keyword>
<sequence length="169" mass="19826">MKKKGFTLIELLVSLAIISLFVGALSLVFSFNFNILNSSYKEEREYKQASFAAMYIEEKIRKAQKITEIESLDSCNFILFVDGRKENSAYSQIRFSLENRHDEEEGYKVLYAYIDNNDKQSFKEGKVRIAILRDIFIYYDKENQTVEIVINNSSPKSRIKTFIKLEERL</sequence>
<gene>
    <name evidence="1" type="ORF">HMPREF9290_0194</name>
</gene>
<accession>F0GWK3</accession>
<dbReference type="NCBIfam" id="TIGR02532">
    <property type="entry name" value="IV_pilin_GFxxxE"/>
    <property type="match status" value="1"/>
</dbReference>
<dbReference type="RefSeq" id="WP_004835179.1">
    <property type="nucleotide sequence ID" value="NZ_AEXM01000027.1"/>
</dbReference>
<dbReference type="Pfam" id="PF07963">
    <property type="entry name" value="N_methyl"/>
    <property type="match status" value="1"/>
</dbReference>
<dbReference type="PROSITE" id="PS00409">
    <property type="entry name" value="PROKAR_NTER_METHYL"/>
    <property type="match status" value="1"/>
</dbReference>
<dbReference type="AlphaFoldDB" id="F0GWK3"/>
<dbReference type="InterPro" id="IPR012902">
    <property type="entry name" value="N_methyl_site"/>
</dbReference>
<comment type="caution">
    <text evidence="1">The sequence shown here is derived from an EMBL/GenBank/DDBJ whole genome shotgun (WGS) entry which is preliminary data.</text>
</comment>
<reference evidence="1 2" key="1">
    <citation type="submission" date="2011-01" db="EMBL/GenBank/DDBJ databases">
        <authorList>
            <person name="Durkin A.S."/>
            <person name="Madupu R."/>
            <person name="Torralba M."/>
            <person name="Gillis M."/>
            <person name="Methe B."/>
            <person name="Sutton G."/>
            <person name="Nelson K.E."/>
        </authorList>
    </citation>
    <scope>NUCLEOTIDE SEQUENCE [LARGE SCALE GENOMIC DNA]</scope>
    <source>
        <strain evidence="1 2">ACS-065-V-Col13</strain>
    </source>
</reference>
<dbReference type="EMBL" id="AEXM01000027">
    <property type="protein sequence ID" value="EGC81887.1"/>
    <property type="molecule type" value="Genomic_DNA"/>
</dbReference>
<name>F0GWK3_9FIRM</name>
<dbReference type="PATRIC" id="fig|879305.3.peg.1186"/>
<dbReference type="STRING" id="879305.HMPREF9290_0194"/>
<proteinExistence type="predicted"/>
<evidence type="ECO:0000313" key="1">
    <source>
        <dbReference type="EMBL" id="EGC81887.1"/>
    </source>
</evidence>